<dbReference type="RefSeq" id="WP_044964046.1">
    <property type="nucleotide sequence ID" value="NZ_DAWDRA010000054.1"/>
</dbReference>
<dbReference type="OrthoDB" id="2067576at2"/>
<reference evidence="3 6" key="1">
    <citation type="submission" date="2016-07" db="EMBL/GenBank/DDBJ databases">
        <title>Characterization of isolates of Eisenbergiella tayi derived from blood cultures, using whole genome sequencing.</title>
        <authorList>
            <person name="Burdz T."/>
            <person name="Wiebe D."/>
            <person name="Huynh C."/>
            <person name="Bernard K."/>
        </authorList>
    </citation>
    <scope>NUCLEOTIDE SEQUENCE [LARGE SCALE GENOMIC DNA]</scope>
    <source>
        <strain evidence="3 6">NML 110608</strain>
    </source>
</reference>
<dbReference type="EMBL" id="MEHA01000029">
    <property type="protein sequence ID" value="ODR44608.1"/>
    <property type="molecule type" value="Genomic_DNA"/>
</dbReference>
<dbReference type="Proteomes" id="UP000094271">
    <property type="component" value="Unassembled WGS sequence"/>
</dbReference>
<evidence type="ECO:0000313" key="3">
    <source>
        <dbReference type="EMBL" id="ODM01909.1"/>
    </source>
</evidence>
<dbReference type="Proteomes" id="UP000094067">
    <property type="component" value="Unassembled WGS sequence"/>
</dbReference>
<evidence type="ECO:0000313" key="6">
    <source>
        <dbReference type="Proteomes" id="UP000094067"/>
    </source>
</evidence>
<accession>A0A1E2ZZS9</accession>
<evidence type="ECO:0000313" key="7">
    <source>
        <dbReference type="Proteomes" id="UP000094271"/>
    </source>
</evidence>
<keyword evidence="8" id="KW-1185">Reference proteome</keyword>
<evidence type="ECO:0000256" key="1">
    <source>
        <dbReference type="SAM" id="Phobius"/>
    </source>
</evidence>
<feature type="domain" description="DUF3592" evidence="2">
    <location>
        <begin position="41"/>
        <end position="109"/>
    </location>
</feature>
<reference evidence="5 8" key="2">
    <citation type="submission" date="2016-08" db="EMBL/GenBank/DDBJ databases">
        <title>Characterization of Isolates of Eisenbergiella tayi Derived from Blood Cultures, Using Whole Genome Sequencing.</title>
        <authorList>
            <person name="Bernier A.-M."/>
            <person name="Burdz T."/>
            <person name="Wiebe D."/>
            <person name="Bernard K."/>
        </authorList>
    </citation>
    <scope>NUCLEOTIDE SEQUENCE [LARGE SCALE GENOMIC DNA]</scope>
    <source>
        <strain evidence="5 8">NML120146</strain>
    </source>
</reference>
<dbReference type="EMBL" id="MEHD01000008">
    <property type="protein sequence ID" value="ODR61037.1"/>
    <property type="molecule type" value="Genomic_DNA"/>
</dbReference>
<proteinExistence type="predicted"/>
<keyword evidence="1" id="KW-1133">Transmembrane helix</keyword>
<reference evidence="4 7" key="3">
    <citation type="submission" date="2016-08" db="EMBL/GenBank/DDBJ databases">
        <authorList>
            <person name="Seilhamer J.J."/>
        </authorList>
    </citation>
    <scope>NUCLEOTIDE SEQUENCE [LARGE SCALE GENOMIC DNA]</scope>
    <source>
        <strain evidence="4 7">NML150140-1</strain>
    </source>
</reference>
<sequence length="140" mass="15688">MLDARIFISVIFGGIGLLFLVIGFIAVVFFRKRRENASAITTARVAGIEWRRGNDRGGCYYPIFEYYANGCVRRVASSFGSNPCRYKEGEEVEIHYNTQKPEQIWAERDEGMKKLFCGIFIGIGGLFFVIGVVMGIAGIL</sequence>
<keyword evidence="1" id="KW-0472">Membrane</keyword>
<dbReference type="Pfam" id="PF12158">
    <property type="entry name" value="DUF3592"/>
    <property type="match status" value="1"/>
</dbReference>
<feature type="transmembrane region" description="Helical" evidence="1">
    <location>
        <begin position="115"/>
        <end position="139"/>
    </location>
</feature>
<name>A0A1E2ZZS9_9FIRM</name>
<dbReference type="EMBL" id="MCGH01000005">
    <property type="protein sequence ID" value="ODM01909.1"/>
    <property type="molecule type" value="Genomic_DNA"/>
</dbReference>
<dbReference type="Proteomes" id="UP000094869">
    <property type="component" value="Unassembled WGS sequence"/>
</dbReference>
<comment type="caution">
    <text evidence="3">The sequence shown here is derived from an EMBL/GenBank/DDBJ whole genome shotgun (WGS) entry which is preliminary data.</text>
</comment>
<evidence type="ECO:0000313" key="8">
    <source>
        <dbReference type="Proteomes" id="UP000094869"/>
    </source>
</evidence>
<dbReference type="AlphaFoldDB" id="A0A1E2ZZS9"/>
<dbReference type="InterPro" id="IPR021994">
    <property type="entry name" value="DUF3592"/>
</dbReference>
<protein>
    <recommendedName>
        <fullName evidence="2">DUF3592 domain-containing protein</fullName>
    </recommendedName>
</protein>
<evidence type="ECO:0000313" key="4">
    <source>
        <dbReference type="EMBL" id="ODR44608.1"/>
    </source>
</evidence>
<evidence type="ECO:0000259" key="2">
    <source>
        <dbReference type="Pfam" id="PF12158"/>
    </source>
</evidence>
<feature type="transmembrane region" description="Helical" evidence="1">
    <location>
        <begin position="6"/>
        <end position="30"/>
    </location>
</feature>
<evidence type="ECO:0000313" key="5">
    <source>
        <dbReference type="EMBL" id="ODR61037.1"/>
    </source>
</evidence>
<keyword evidence="1" id="KW-0812">Transmembrane</keyword>
<organism evidence="3 6">
    <name type="scientific">Eisenbergiella tayi</name>
    <dbReference type="NCBI Taxonomy" id="1432052"/>
    <lineage>
        <taxon>Bacteria</taxon>
        <taxon>Bacillati</taxon>
        <taxon>Bacillota</taxon>
        <taxon>Clostridia</taxon>
        <taxon>Lachnospirales</taxon>
        <taxon>Lachnospiraceae</taxon>
        <taxon>Eisenbergiella</taxon>
    </lineage>
</organism>
<gene>
    <name evidence="4" type="ORF">BEI59_27830</name>
    <name evidence="3" type="ORF">BEI61_05908</name>
    <name evidence="5" type="ORF">BEI63_02785</name>
</gene>